<evidence type="ECO:0000313" key="9">
    <source>
        <dbReference type="Proteomes" id="UP000567293"/>
    </source>
</evidence>
<evidence type="ECO:0000313" key="8">
    <source>
        <dbReference type="EMBL" id="MBA0087825.1"/>
    </source>
</evidence>
<dbReference type="InterPro" id="IPR013762">
    <property type="entry name" value="Integrase-like_cat_sf"/>
</dbReference>
<comment type="similarity">
    <text evidence="1">Belongs to the 'phage' integrase family.</text>
</comment>
<keyword evidence="2" id="KW-0229">DNA integration</keyword>
<dbReference type="Proteomes" id="UP000567293">
    <property type="component" value="Unassembled WGS sequence"/>
</dbReference>
<evidence type="ECO:0000256" key="5">
    <source>
        <dbReference type="PROSITE-ProRule" id="PRU01248"/>
    </source>
</evidence>
<reference evidence="8" key="1">
    <citation type="submission" date="2020-06" db="EMBL/GenBank/DDBJ databases">
        <title>Legume-microbial interactions unlock mineral nutrients during tropical forest succession.</title>
        <authorList>
            <person name="Epihov D.Z."/>
        </authorList>
    </citation>
    <scope>NUCLEOTIDE SEQUENCE [LARGE SCALE GENOMIC DNA]</scope>
    <source>
        <strain evidence="8">Pan2503</strain>
    </source>
</reference>
<dbReference type="GO" id="GO:0006310">
    <property type="term" value="P:DNA recombination"/>
    <property type="evidence" value="ECO:0007669"/>
    <property type="project" value="UniProtKB-KW"/>
</dbReference>
<dbReference type="InterPro" id="IPR002104">
    <property type="entry name" value="Integrase_catalytic"/>
</dbReference>
<keyword evidence="4" id="KW-0233">DNA recombination</keyword>
<dbReference type="InterPro" id="IPR050090">
    <property type="entry name" value="Tyrosine_recombinase_XerCD"/>
</dbReference>
<dbReference type="InterPro" id="IPR004107">
    <property type="entry name" value="Integrase_SAM-like_N"/>
</dbReference>
<dbReference type="Gene3D" id="1.10.150.130">
    <property type="match status" value="1"/>
</dbReference>
<dbReference type="PANTHER" id="PTHR30349">
    <property type="entry name" value="PHAGE INTEGRASE-RELATED"/>
    <property type="match status" value="1"/>
</dbReference>
<gene>
    <name evidence="8" type="ORF">HRJ53_22800</name>
</gene>
<dbReference type="EMBL" id="JACDQQ010002205">
    <property type="protein sequence ID" value="MBA0087825.1"/>
    <property type="molecule type" value="Genomic_DNA"/>
</dbReference>
<feature type="non-terminal residue" evidence="8">
    <location>
        <position position="1"/>
    </location>
</feature>
<sequence>FVVAGTPKEAIQLKAAASEFLDSKNEHASSTRHNYTRAISEFLEYLEKAHGVTLLKDVQTTHVKAYFNDRTKWRRNTKASVLTYLRVFFNWCREEERRWIDYSPVASKDLARGRSKIERKRTPFTPEEITKILAAIELLSEEDRNRARAAILLMLYTGMRISDLTFVEREYLTDDNLLDYHVIKTRRPISLAPELHQCVLDALAKLPPSRVYYFQPDRDDDYEEARAALKDGLEFQPLMPDYRKRVYLLTELVLKVVRLAGLRGTCHKFRDTFAMNMLLGDGTIGEDGLPARGADLYTVSRLLGHSSVEITAKHYLKDVKEYSKRMSQKTRVLVYRFPLTLVG</sequence>
<dbReference type="InterPro" id="IPR010998">
    <property type="entry name" value="Integrase_recombinase_N"/>
</dbReference>
<keyword evidence="9" id="KW-1185">Reference proteome</keyword>
<proteinExistence type="inferred from homology"/>
<dbReference type="AlphaFoldDB" id="A0A7V8SYW7"/>
<accession>A0A7V8SYW7</accession>
<evidence type="ECO:0000259" key="7">
    <source>
        <dbReference type="PROSITE" id="PS51900"/>
    </source>
</evidence>
<comment type="caution">
    <text evidence="8">The sequence shown here is derived from an EMBL/GenBank/DDBJ whole genome shotgun (WGS) entry which is preliminary data.</text>
</comment>
<protein>
    <submittedName>
        <fullName evidence="8">Site-specific integrase</fullName>
    </submittedName>
</protein>
<organism evidence="8 9">
    <name type="scientific">Candidatus Acidiferrum panamense</name>
    <dbReference type="NCBI Taxonomy" id="2741543"/>
    <lineage>
        <taxon>Bacteria</taxon>
        <taxon>Pseudomonadati</taxon>
        <taxon>Acidobacteriota</taxon>
        <taxon>Terriglobia</taxon>
        <taxon>Candidatus Acidiferrales</taxon>
        <taxon>Candidatus Acidiferrum</taxon>
    </lineage>
</organism>
<dbReference type="PANTHER" id="PTHR30349:SF41">
    <property type="entry name" value="INTEGRASE_RECOMBINASE PROTEIN MJ0367-RELATED"/>
    <property type="match status" value="1"/>
</dbReference>
<dbReference type="Gene3D" id="1.10.443.10">
    <property type="entry name" value="Intergrase catalytic core"/>
    <property type="match status" value="1"/>
</dbReference>
<dbReference type="CDD" id="cd00397">
    <property type="entry name" value="DNA_BRE_C"/>
    <property type="match status" value="1"/>
</dbReference>
<dbReference type="GO" id="GO:0015074">
    <property type="term" value="P:DNA integration"/>
    <property type="evidence" value="ECO:0007669"/>
    <property type="project" value="UniProtKB-KW"/>
</dbReference>
<keyword evidence="3 5" id="KW-0238">DNA-binding</keyword>
<evidence type="ECO:0000256" key="4">
    <source>
        <dbReference type="ARBA" id="ARBA00023172"/>
    </source>
</evidence>
<evidence type="ECO:0000256" key="1">
    <source>
        <dbReference type="ARBA" id="ARBA00008857"/>
    </source>
</evidence>
<dbReference type="GO" id="GO:0003677">
    <property type="term" value="F:DNA binding"/>
    <property type="evidence" value="ECO:0007669"/>
    <property type="project" value="UniProtKB-UniRule"/>
</dbReference>
<dbReference type="InterPro" id="IPR044068">
    <property type="entry name" value="CB"/>
</dbReference>
<name>A0A7V8SYW7_9BACT</name>
<evidence type="ECO:0000259" key="6">
    <source>
        <dbReference type="PROSITE" id="PS51898"/>
    </source>
</evidence>
<evidence type="ECO:0000256" key="3">
    <source>
        <dbReference type="ARBA" id="ARBA00023125"/>
    </source>
</evidence>
<dbReference type="InterPro" id="IPR011010">
    <property type="entry name" value="DNA_brk_join_enz"/>
</dbReference>
<dbReference type="Pfam" id="PF02899">
    <property type="entry name" value="Phage_int_SAM_1"/>
    <property type="match status" value="1"/>
</dbReference>
<dbReference type="PROSITE" id="PS51900">
    <property type="entry name" value="CB"/>
    <property type="match status" value="1"/>
</dbReference>
<feature type="domain" description="Core-binding (CB)" evidence="7">
    <location>
        <begin position="11"/>
        <end position="93"/>
    </location>
</feature>
<feature type="domain" description="Tyr recombinase" evidence="6">
    <location>
        <begin position="119"/>
        <end position="331"/>
    </location>
</feature>
<dbReference type="Pfam" id="PF00589">
    <property type="entry name" value="Phage_integrase"/>
    <property type="match status" value="1"/>
</dbReference>
<dbReference type="PROSITE" id="PS51898">
    <property type="entry name" value="TYR_RECOMBINASE"/>
    <property type="match status" value="1"/>
</dbReference>
<evidence type="ECO:0000256" key="2">
    <source>
        <dbReference type="ARBA" id="ARBA00022908"/>
    </source>
</evidence>
<dbReference type="SUPFAM" id="SSF56349">
    <property type="entry name" value="DNA breaking-rejoining enzymes"/>
    <property type="match status" value="1"/>
</dbReference>